<protein>
    <submittedName>
        <fullName evidence="2">ATP-binding protein</fullName>
    </submittedName>
</protein>
<reference evidence="2 3" key="1">
    <citation type="submission" date="2019-07" db="EMBL/GenBank/DDBJ databases">
        <title>Complete Genome Sequence and Methylome Analysis of Nocardia otitidis-caviarum NEB252.</title>
        <authorList>
            <person name="Fomenkov A."/>
            <person name="Anton B.P."/>
            <person name="Vincze T."/>
            <person name="Roberts R.J."/>
        </authorList>
    </citation>
    <scope>NUCLEOTIDE SEQUENCE [LARGE SCALE GENOMIC DNA]</scope>
    <source>
        <strain evidence="2 3">NEB252</strain>
    </source>
</reference>
<dbReference type="RefSeq" id="WP_143983375.1">
    <property type="nucleotide sequence ID" value="NZ_CP041695.1"/>
</dbReference>
<keyword evidence="2" id="KW-0067">ATP-binding</keyword>
<feature type="region of interest" description="Disordered" evidence="1">
    <location>
        <begin position="386"/>
        <end position="409"/>
    </location>
</feature>
<evidence type="ECO:0000256" key="1">
    <source>
        <dbReference type="SAM" id="MobiDB-lite"/>
    </source>
</evidence>
<dbReference type="GeneID" id="80336866"/>
<dbReference type="SUPFAM" id="SSF52540">
    <property type="entry name" value="P-loop containing nucleoside triphosphate hydrolases"/>
    <property type="match status" value="1"/>
</dbReference>
<accession>A0A516NUH7</accession>
<gene>
    <name evidence="2" type="ORF">FOH10_31420</name>
</gene>
<name>A0A516NUH7_9NOCA</name>
<sequence length="546" mass="60273">MPTPDPAHEARRLLRDADIEVINIEERMFPGERWLVVFVPAEFLTIAQSLAGAIELRLNTLFSNDSSLFTIVFRVPPKVDQDIESTIDGGRLAREDVTRLIQLLEARSRTSDALPSLSFVEDPRASLAAVVASRHHLIYGRRGVGKTTLLLEAKRIAENSGYIAVWINAHVFRQLDATRSFMEVATSVLDALINHGGSSGSPAFRDLSNLRSKLGEFSGESLTGGDIAGVIPSINRGLRKVLAYDVLRLYLFVDDFYLLPADIQPQFLDYVFGMLRDTDGWIKVASIERLTRPFEPSTKTGLEIPHDASRIDLDITLEDPKAAQNFLESVLASYTATAGVKRPSSIAKPEALSRLVIASGGVPRDYLNLFASSIVAARGSRPQAREIGREDVAKAANESSQSKKRDLEQDVSSEASGLLLAALERVSGFVKGEGYAYFRVDMAEKNRSGYKILAQLVDLRFMHLIQASLSDQSKAGVKYEAYILDLSEYADVRLKRSLEVLDLEAGAWFSRLTGKAGSKEKLVGTKLRDKLRRAPLVHVDEVLLND</sequence>
<dbReference type="Gene3D" id="3.40.50.300">
    <property type="entry name" value="P-loop containing nucleotide triphosphate hydrolases"/>
    <property type="match status" value="1"/>
</dbReference>
<proteinExistence type="predicted"/>
<dbReference type="AlphaFoldDB" id="A0A516NUH7"/>
<dbReference type="KEGG" id="nod:FOH10_31420"/>
<organism evidence="2 3">
    <name type="scientific">Nocardia otitidiscaviarum</name>
    <dbReference type="NCBI Taxonomy" id="1823"/>
    <lineage>
        <taxon>Bacteria</taxon>
        <taxon>Bacillati</taxon>
        <taxon>Actinomycetota</taxon>
        <taxon>Actinomycetes</taxon>
        <taxon>Mycobacteriales</taxon>
        <taxon>Nocardiaceae</taxon>
        <taxon>Nocardia</taxon>
    </lineage>
</organism>
<evidence type="ECO:0000313" key="2">
    <source>
        <dbReference type="EMBL" id="QDP82566.1"/>
    </source>
</evidence>
<keyword evidence="2" id="KW-0547">Nucleotide-binding</keyword>
<dbReference type="Proteomes" id="UP000317039">
    <property type="component" value="Chromosome"/>
</dbReference>
<dbReference type="InterPro" id="IPR027417">
    <property type="entry name" value="P-loop_NTPase"/>
</dbReference>
<dbReference type="GO" id="GO:0005524">
    <property type="term" value="F:ATP binding"/>
    <property type="evidence" value="ECO:0007669"/>
    <property type="project" value="UniProtKB-KW"/>
</dbReference>
<evidence type="ECO:0000313" key="3">
    <source>
        <dbReference type="Proteomes" id="UP000317039"/>
    </source>
</evidence>
<dbReference type="EMBL" id="CP041695">
    <property type="protein sequence ID" value="QDP82566.1"/>
    <property type="molecule type" value="Genomic_DNA"/>
</dbReference>